<dbReference type="InterPro" id="IPR016177">
    <property type="entry name" value="DNA-bd_dom_sf"/>
</dbReference>
<dbReference type="Pfam" id="PF00847">
    <property type="entry name" value="AP2"/>
    <property type="match status" value="1"/>
</dbReference>
<evidence type="ECO:0000256" key="7">
    <source>
        <dbReference type="ARBA" id="ARBA00023125"/>
    </source>
</evidence>
<keyword evidence="4" id="KW-0653">Protein transport</keyword>
<feature type="region of interest" description="Disordered" evidence="10">
    <location>
        <begin position="98"/>
        <end position="165"/>
    </location>
</feature>
<keyword evidence="7" id="KW-0238">DNA-binding</keyword>
<evidence type="ECO:0000256" key="5">
    <source>
        <dbReference type="ARBA" id="ARBA00023006"/>
    </source>
</evidence>
<dbReference type="CDD" id="cd00018">
    <property type="entry name" value="AP2"/>
    <property type="match status" value="1"/>
</dbReference>
<comment type="caution">
    <text evidence="12">The sequence shown here is derived from an EMBL/GenBank/DDBJ whole genome shotgun (WGS) entry which is preliminary data.</text>
</comment>
<name>A0ABQ7NB83_BRACM</name>
<evidence type="ECO:0000256" key="9">
    <source>
        <dbReference type="ARBA" id="ARBA00023242"/>
    </source>
</evidence>
<evidence type="ECO:0000313" key="13">
    <source>
        <dbReference type="Proteomes" id="UP000823674"/>
    </source>
</evidence>
<keyword evidence="13" id="KW-1185">Reference proteome</keyword>
<dbReference type="PROSITE" id="PS51032">
    <property type="entry name" value="AP2_ERF"/>
    <property type="match status" value="1"/>
</dbReference>
<evidence type="ECO:0000259" key="11">
    <source>
        <dbReference type="PROSITE" id="PS51032"/>
    </source>
</evidence>
<dbReference type="InterPro" id="IPR036955">
    <property type="entry name" value="AP2/ERF_dom_sf"/>
</dbReference>
<keyword evidence="9" id="KW-0539">Nucleus</keyword>
<dbReference type="PANTHER" id="PTHR12866:SF11">
    <property type="entry name" value="(RAPE) HYPOTHETICAL PROTEIN"/>
    <property type="match status" value="1"/>
</dbReference>
<dbReference type="InterPro" id="IPR007135">
    <property type="entry name" value="Atg3/Atg10"/>
</dbReference>
<evidence type="ECO:0000256" key="1">
    <source>
        <dbReference type="ARBA" id="ARBA00004123"/>
    </source>
</evidence>
<dbReference type="SMART" id="SM00380">
    <property type="entry name" value="AP2"/>
    <property type="match status" value="1"/>
</dbReference>
<keyword evidence="6" id="KW-0805">Transcription regulation</keyword>
<dbReference type="SUPFAM" id="SSF54171">
    <property type="entry name" value="DNA-binding domain"/>
    <property type="match status" value="1"/>
</dbReference>
<keyword evidence="2" id="KW-0813">Transport</keyword>
<keyword evidence="3" id="KW-0833">Ubl conjugation pathway</keyword>
<dbReference type="PANTHER" id="PTHR12866">
    <property type="entry name" value="UBIQUITIN-LIKE-CONJUGATING ENZYME ATG3"/>
    <property type="match status" value="1"/>
</dbReference>
<evidence type="ECO:0000256" key="6">
    <source>
        <dbReference type="ARBA" id="ARBA00023015"/>
    </source>
</evidence>
<dbReference type="Pfam" id="PF03987">
    <property type="entry name" value="Autophagy_act_C"/>
    <property type="match status" value="1"/>
</dbReference>
<feature type="domain" description="AP2/ERF" evidence="11">
    <location>
        <begin position="397"/>
        <end position="455"/>
    </location>
</feature>
<accession>A0ABQ7NB83</accession>
<dbReference type="Proteomes" id="UP000823674">
    <property type="component" value="Chromosome A02"/>
</dbReference>
<evidence type="ECO:0000256" key="10">
    <source>
        <dbReference type="SAM" id="MobiDB-lite"/>
    </source>
</evidence>
<organism evidence="12 13">
    <name type="scientific">Brassica rapa subsp. trilocularis</name>
    <dbReference type="NCBI Taxonomy" id="1813537"/>
    <lineage>
        <taxon>Eukaryota</taxon>
        <taxon>Viridiplantae</taxon>
        <taxon>Streptophyta</taxon>
        <taxon>Embryophyta</taxon>
        <taxon>Tracheophyta</taxon>
        <taxon>Spermatophyta</taxon>
        <taxon>Magnoliopsida</taxon>
        <taxon>eudicotyledons</taxon>
        <taxon>Gunneridae</taxon>
        <taxon>Pentapetalae</taxon>
        <taxon>rosids</taxon>
        <taxon>malvids</taxon>
        <taxon>Brassicales</taxon>
        <taxon>Brassicaceae</taxon>
        <taxon>Brassiceae</taxon>
        <taxon>Brassica</taxon>
    </lineage>
</organism>
<feature type="region of interest" description="Disordered" evidence="10">
    <location>
        <begin position="362"/>
        <end position="399"/>
    </location>
</feature>
<gene>
    <name evidence="12" type="primary">A02p002780.1_BraROA</name>
    <name evidence="12" type="ORF">IGI04_004484</name>
</gene>
<dbReference type="PRINTS" id="PR00367">
    <property type="entry name" value="ETHRSPELEMNT"/>
</dbReference>
<evidence type="ECO:0000256" key="4">
    <source>
        <dbReference type="ARBA" id="ARBA00022927"/>
    </source>
</evidence>
<proteinExistence type="predicted"/>
<evidence type="ECO:0000256" key="8">
    <source>
        <dbReference type="ARBA" id="ARBA00023163"/>
    </source>
</evidence>
<dbReference type="EMBL" id="JADBGQ010000002">
    <property type="protein sequence ID" value="KAG5408165.1"/>
    <property type="molecule type" value="Genomic_DNA"/>
</dbReference>
<keyword evidence="8" id="KW-0804">Transcription</keyword>
<protein>
    <recommendedName>
        <fullName evidence="11">AP2/ERF domain-containing protein</fullName>
    </recommendedName>
</protein>
<dbReference type="Gene3D" id="3.30.730.10">
    <property type="entry name" value="AP2/ERF domain"/>
    <property type="match status" value="1"/>
</dbReference>
<keyword evidence="5" id="KW-0072">Autophagy</keyword>
<dbReference type="InterPro" id="IPR001471">
    <property type="entry name" value="AP2/ERF_dom"/>
</dbReference>
<feature type="region of interest" description="Disordered" evidence="10">
    <location>
        <begin position="457"/>
        <end position="499"/>
    </location>
</feature>
<evidence type="ECO:0000313" key="12">
    <source>
        <dbReference type="EMBL" id="KAG5408165.1"/>
    </source>
</evidence>
<evidence type="ECO:0000256" key="3">
    <source>
        <dbReference type="ARBA" id="ARBA00022786"/>
    </source>
</evidence>
<reference evidence="12 13" key="1">
    <citation type="submission" date="2021-03" db="EMBL/GenBank/DDBJ databases">
        <authorList>
            <person name="King G.J."/>
            <person name="Bancroft I."/>
            <person name="Baten A."/>
            <person name="Bloomfield J."/>
            <person name="Borpatragohain P."/>
            <person name="He Z."/>
            <person name="Irish N."/>
            <person name="Irwin J."/>
            <person name="Liu K."/>
            <person name="Mauleon R.P."/>
            <person name="Moore J."/>
            <person name="Morris R."/>
            <person name="Ostergaard L."/>
            <person name="Wang B."/>
            <person name="Wells R."/>
        </authorList>
    </citation>
    <scope>NUCLEOTIDE SEQUENCE [LARGE SCALE GENOMIC DNA]</scope>
    <source>
        <strain evidence="12">R-o-18</strain>
        <tissue evidence="12">Leaf</tissue>
    </source>
</reference>
<feature type="compositionally biased region" description="Acidic residues" evidence="10">
    <location>
        <begin position="146"/>
        <end position="165"/>
    </location>
</feature>
<sequence length="499" mass="56545">MVLSQKIHGAFKGAVERMTGPRTVSAFKEKGVLSVSEFVLAGDNLVSKCPTWSWEAGDPSKRKPYLPLEKQFLITRNVPCLRRAASVAEDYEAAGGEVLVDDEDNDGWLATHGRPKDKGSEDEDLPSMDALEINERDTTQPRCGGGEEEDEEEDIPDMEDFDEIDNDPATLQSNLLVAHEPDDDNILRTRTYDVSITYDKYYQTPRVWLTGYDESRMLLQPELVMEDVSQDHARKTVTIEDHPHLPGKHASVHPCRHGAVMKKIIDVLMSRGVEPEVDKYLFLFLKFMASVIPTIEYDYTMDFDLDGTHTFALDCEKQESYWSGSSLYVIRKHLFEDFMGDFDFDASCVSGLWYIEPAMNQVPKQEPDSSSAHETDQSVSTRKKAKRLEEEEEEQRHYRGVRRRPWGKFAAEIRDPAKKGSRVWLGTFESDVDAARAYDCAAFKLRGRKAVLNLPLDAGKYEAPVNSGRKRKRSDVKEELQRSQGNSSSSSNDGETTCE</sequence>
<feature type="compositionally biased region" description="Basic and acidic residues" evidence="10">
    <location>
        <begin position="365"/>
        <end position="376"/>
    </location>
</feature>
<comment type="subcellular location">
    <subcellularLocation>
        <location evidence="1">Nucleus</location>
    </subcellularLocation>
</comment>
<dbReference type="Gene3D" id="3.30.1460.50">
    <property type="match status" value="1"/>
</dbReference>
<evidence type="ECO:0000256" key="2">
    <source>
        <dbReference type="ARBA" id="ARBA00022448"/>
    </source>
</evidence>